<dbReference type="PANTHER" id="PTHR47425:SF2">
    <property type="entry name" value="FARB-RELATED"/>
    <property type="match status" value="1"/>
</dbReference>
<proteinExistence type="predicted"/>
<evidence type="ECO:0000256" key="3">
    <source>
        <dbReference type="SAM" id="MobiDB-lite"/>
    </source>
</evidence>
<comment type="caution">
    <text evidence="5">The sequence shown here is derived from an EMBL/GenBank/DDBJ whole genome shotgun (WGS) entry which is preliminary data.</text>
</comment>
<evidence type="ECO:0000256" key="1">
    <source>
        <dbReference type="ARBA" id="ARBA00022723"/>
    </source>
</evidence>
<dbReference type="CDD" id="cd00067">
    <property type="entry name" value="GAL4"/>
    <property type="match status" value="1"/>
</dbReference>
<reference evidence="5 6" key="1">
    <citation type="journal article" date="2025" name="Microbiol. Resour. Announc.">
        <title>Draft genome sequences for Neonectria magnoliae and Neonectria punicea, canker pathogens of Liriodendron tulipifera and Acer saccharum in West Virginia.</title>
        <authorList>
            <person name="Petronek H.M."/>
            <person name="Kasson M.T."/>
            <person name="Metheny A.M."/>
            <person name="Stauder C.M."/>
            <person name="Lovett B."/>
            <person name="Lynch S.C."/>
            <person name="Garnas J.R."/>
            <person name="Kasson L.R."/>
            <person name="Stajich J.E."/>
        </authorList>
    </citation>
    <scope>NUCLEOTIDE SEQUENCE [LARGE SCALE GENOMIC DNA]</scope>
    <source>
        <strain evidence="5 6">NRRL 64653</strain>
    </source>
</reference>
<keyword evidence="1" id="KW-0479">Metal-binding</keyword>
<organism evidence="5 6">
    <name type="scientific">Neonectria punicea</name>
    <dbReference type="NCBI Taxonomy" id="979145"/>
    <lineage>
        <taxon>Eukaryota</taxon>
        <taxon>Fungi</taxon>
        <taxon>Dikarya</taxon>
        <taxon>Ascomycota</taxon>
        <taxon>Pezizomycotina</taxon>
        <taxon>Sordariomycetes</taxon>
        <taxon>Hypocreomycetidae</taxon>
        <taxon>Hypocreales</taxon>
        <taxon>Nectriaceae</taxon>
        <taxon>Neonectria</taxon>
    </lineage>
</organism>
<evidence type="ECO:0000313" key="5">
    <source>
        <dbReference type="EMBL" id="KAK7409220.1"/>
    </source>
</evidence>
<keyword evidence="2" id="KW-0539">Nucleus</keyword>
<dbReference type="Pfam" id="PF00172">
    <property type="entry name" value="Zn_clus"/>
    <property type="match status" value="1"/>
</dbReference>
<name>A0ABR1GUQ6_9HYPO</name>
<sequence>MDSPTPGQDALLHHVDLGPEADSANRVQKASSAKAKKRASRACLPCRSRKVRCILTTSAEPCINCRLDEKECVFIARSKFSRGTSRHARVAPKGTASASTGPSVDDFNAFGDEQGLPDTDEQLPLAVDPMSIDVALPGLPSLPTDLADYSNEAIDTLALPEFSSAFPDSLLPDCPWIPQEGTQRLLFDPTNPDYSILEAPKVHTLSAEDLDYLYKQGCFVVPQRNILNEFVQQYFLHIHPMLPMLNEADFWALYHPQHSDSASGERMPLIVLQGILFTACSKFVSRNTIETLGFKSVHDAKSSFYKRAKLLYDFGLETSSISIAQAALLLSHSHLIPLPHGGCKQLGPMWLGIATHYARDAGAHSYHSILTNESPVSPEQKKLSAVLKRLWWCCIIRDRLMPLTSRKTIKITHANFNFTGNPVLGVADLADEFDKSSVYDPTTKRFLAEILAKLVELCVILTEVLTLTFPMYDDPSRAPSHPATEESRIGDCRMALRRWYSTVLRIQSAPIGDMFKLAETPGSPKSSPVLFLNLLEMYYHSARMALCHYEILYCSLTNPSLRLGLPVADMYESSHELQGAVSQVTQCLRKLVRLGLACWLPISAVGCTAFPLALQILDVKVFNSAHTPNQGSNVPMFAQHKQQQLNVLIEAMKTYRPRYDGVDWVARTVRYIVDLAQKHVPTMRTRNGNSISSWTEMLQVHPKSYLRLAMTMDLSIRNGKIPLESDFPQSLRGIFQENLLVASPLNTQMMLPNVDSPVGIHGSGSRVESVWSGKESGYKEEFSQPDQTSARNVDSERIIVMPGEEETYAGEDMIDFEDALWEMSSGTPTTNTKETDSTTSLQEDADPTILELDFGATSFSSPVGIGQFDTEPRRTGGGCSPYLPLSPGQWAGYSNLEATSFGFGNEDSILERLLEI</sequence>
<evidence type="ECO:0000313" key="6">
    <source>
        <dbReference type="Proteomes" id="UP001498476"/>
    </source>
</evidence>
<dbReference type="EMBL" id="JAZAVJ010000158">
    <property type="protein sequence ID" value="KAK7409220.1"/>
    <property type="molecule type" value="Genomic_DNA"/>
</dbReference>
<protein>
    <recommendedName>
        <fullName evidence="4">Zn(2)-C6 fungal-type domain-containing protein</fullName>
    </recommendedName>
</protein>
<dbReference type="SUPFAM" id="SSF57701">
    <property type="entry name" value="Zn2/Cys6 DNA-binding domain"/>
    <property type="match status" value="1"/>
</dbReference>
<dbReference type="Gene3D" id="4.10.240.10">
    <property type="entry name" value="Zn(2)-C6 fungal-type DNA-binding domain"/>
    <property type="match status" value="1"/>
</dbReference>
<accession>A0ABR1GUQ6</accession>
<dbReference type="PROSITE" id="PS50048">
    <property type="entry name" value="ZN2_CY6_FUNGAL_2"/>
    <property type="match status" value="1"/>
</dbReference>
<dbReference type="Pfam" id="PF04082">
    <property type="entry name" value="Fungal_trans"/>
    <property type="match status" value="1"/>
</dbReference>
<dbReference type="InterPro" id="IPR001138">
    <property type="entry name" value="Zn2Cys6_DnaBD"/>
</dbReference>
<dbReference type="PANTHER" id="PTHR47425">
    <property type="entry name" value="FARB-RELATED"/>
    <property type="match status" value="1"/>
</dbReference>
<dbReference type="SMART" id="SM00066">
    <property type="entry name" value="GAL4"/>
    <property type="match status" value="1"/>
</dbReference>
<dbReference type="InterPro" id="IPR052761">
    <property type="entry name" value="Fungal_Detox/Toxin_TFs"/>
</dbReference>
<gene>
    <name evidence="5" type="ORF">QQX98_008596</name>
</gene>
<dbReference type="CDD" id="cd12148">
    <property type="entry name" value="fungal_TF_MHR"/>
    <property type="match status" value="1"/>
</dbReference>
<feature type="domain" description="Zn(2)-C6 fungal-type" evidence="4">
    <location>
        <begin position="42"/>
        <end position="74"/>
    </location>
</feature>
<keyword evidence="6" id="KW-1185">Reference proteome</keyword>
<dbReference type="InterPro" id="IPR007219">
    <property type="entry name" value="XnlR_reg_dom"/>
</dbReference>
<dbReference type="PROSITE" id="PS00463">
    <property type="entry name" value="ZN2_CY6_FUNGAL_1"/>
    <property type="match status" value="1"/>
</dbReference>
<dbReference type="Proteomes" id="UP001498476">
    <property type="component" value="Unassembled WGS sequence"/>
</dbReference>
<feature type="region of interest" description="Disordered" evidence="3">
    <location>
        <begin position="85"/>
        <end position="104"/>
    </location>
</feature>
<evidence type="ECO:0000259" key="4">
    <source>
        <dbReference type="PROSITE" id="PS50048"/>
    </source>
</evidence>
<dbReference type="InterPro" id="IPR036864">
    <property type="entry name" value="Zn2-C6_fun-type_DNA-bd_sf"/>
</dbReference>
<evidence type="ECO:0000256" key="2">
    <source>
        <dbReference type="ARBA" id="ARBA00023242"/>
    </source>
</evidence>